<reference evidence="4" key="2">
    <citation type="submission" date="2019-09" db="UniProtKB">
        <authorList>
            <consortium name="WormBaseParasite"/>
        </authorList>
    </citation>
    <scope>IDENTIFICATION</scope>
</reference>
<reference evidence="2 3" key="1">
    <citation type="submission" date="2018-11" db="EMBL/GenBank/DDBJ databases">
        <authorList>
            <consortium name="Pathogen Informatics"/>
        </authorList>
    </citation>
    <scope>NUCLEOTIDE SEQUENCE [LARGE SCALE GENOMIC DNA]</scope>
</reference>
<evidence type="ECO:0000313" key="4">
    <source>
        <dbReference type="WBParaSite" id="HPBE_0002144401-mRNA-1"/>
    </source>
</evidence>
<proteinExistence type="predicted"/>
<gene>
    <name evidence="2" type="ORF">HPBE_LOCUS21443</name>
</gene>
<protein>
    <submittedName>
        <fullName evidence="2 4">Uncharacterized protein</fullName>
    </submittedName>
</protein>
<dbReference type="Proteomes" id="UP000050761">
    <property type="component" value="Unassembled WGS sequence"/>
</dbReference>
<sequence length="173" mass="19363">MEPPSHSMAPKSPEKTTGTTANAMDRLILTTFQRTEFASLDASYQRSSSLEELWSPLRRPPADKRAIKVSKTQQGGMWKKRWRANGDGKKQALREVRARPQRIRATLLVLMLLGKECTPYVDTHKSADVPTFADPQPPPLCIVQEMAGHCLNEYQFSSQSSEGEEKSQSSTPC</sequence>
<feature type="region of interest" description="Disordered" evidence="1">
    <location>
        <begin position="1"/>
        <end position="24"/>
    </location>
</feature>
<dbReference type="WBParaSite" id="HPBE_0002144401-mRNA-1">
    <property type="protein sequence ID" value="HPBE_0002144401-mRNA-1"/>
    <property type="gene ID" value="HPBE_0002144401"/>
</dbReference>
<name>A0A183GG66_HELPZ</name>
<evidence type="ECO:0000256" key="1">
    <source>
        <dbReference type="SAM" id="MobiDB-lite"/>
    </source>
</evidence>
<dbReference type="EMBL" id="UZAH01033008">
    <property type="protein sequence ID" value="VDP25486.1"/>
    <property type="molecule type" value="Genomic_DNA"/>
</dbReference>
<evidence type="ECO:0000313" key="2">
    <source>
        <dbReference type="EMBL" id="VDP25486.1"/>
    </source>
</evidence>
<organism evidence="3 4">
    <name type="scientific">Heligmosomoides polygyrus</name>
    <name type="common">Parasitic roundworm</name>
    <dbReference type="NCBI Taxonomy" id="6339"/>
    <lineage>
        <taxon>Eukaryota</taxon>
        <taxon>Metazoa</taxon>
        <taxon>Ecdysozoa</taxon>
        <taxon>Nematoda</taxon>
        <taxon>Chromadorea</taxon>
        <taxon>Rhabditida</taxon>
        <taxon>Rhabditina</taxon>
        <taxon>Rhabditomorpha</taxon>
        <taxon>Strongyloidea</taxon>
        <taxon>Heligmosomidae</taxon>
        <taxon>Heligmosomoides</taxon>
    </lineage>
</organism>
<evidence type="ECO:0000313" key="3">
    <source>
        <dbReference type="Proteomes" id="UP000050761"/>
    </source>
</evidence>
<accession>A0A183GG66</accession>
<keyword evidence="3" id="KW-1185">Reference proteome</keyword>
<dbReference type="AlphaFoldDB" id="A0A183GG66"/>
<accession>A0A3P8G360</accession>